<proteinExistence type="predicted"/>
<keyword evidence="2" id="KW-1185">Reference proteome</keyword>
<dbReference type="Proteomes" id="UP000001070">
    <property type="component" value="Unassembled WGS sequence"/>
</dbReference>
<reference evidence="1 2" key="1">
    <citation type="journal article" date="2007" name="Nature">
        <title>Evolution of genes and genomes on the Drosophila phylogeny.</title>
        <authorList>
            <consortium name="Drosophila 12 Genomes Consortium"/>
            <person name="Clark A.G."/>
            <person name="Eisen M.B."/>
            <person name="Smith D.R."/>
            <person name="Bergman C.M."/>
            <person name="Oliver B."/>
            <person name="Markow T.A."/>
            <person name="Kaufman T.C."/>
            <person name="Kellis M."/>
            <person name="Gelbart W."/>
            <person name="Iyer V.N."/>
            <person name="Pollard D.A."/>
            <person name="Sackton T.B."/>
            <person name="Larracuente A.M."/>
            <person name="Singh N.D."/>
            <person name="Abad J.P."/>
            <person name="Abt D.N."/>
            <person name="Adryan B."/>
            <person name="Aguade M."/>
            <person name="Akashi H."/>
            <person name="Anderson W.W."/>
            <person name="Aquadro C.F."/>
            <person name="Ardell D.H."/>
            <person name="Arguello R."/>
            <person name="Artieri C.G."/>
            <person name="Barbash D.A."/>
            <person name="Barker D."/>
            <person name="Barsanti P."/>
            <person name="Batterham P."/>
            <person name="Batzoglou S."/>
            <person name="Begun D."/>
            <person name="Bhutkar A."/>
            <person name="Blanco E."/>
            <person name="Bosak S.A."/>
            <person name="Bradley R.K."/>
            <person name="Brand A.D."/>
            <person name="Brent M.R."/>
            <person name="Brooks A.N."/>
            <person name="Brown R.H."/>
            <person name="Butlin R.K."/>
            <person name="Caggese C."/>
            <person name="Calvi B.R."/>
            <person name="Bernardo de Carvalho A."/>
            <person name="Caspi A."/>
            <person name="Castrezana S."/>
            <person name="Celniker S.E."/>
            <person name="Chang J.L."/>
            <person name="Chapple C."/>
            <person name="Chatterji S."/>
            <person name="Chinwalla A."/>
            <person name="Civetta A."/>
            <person name="Clifton S.W."/>
            <person name="Comeron J.M."/>
            <person name="Costello J.C."/>
            <person name="Coyne J.A."/>
            <person name="Daub J."/>
            <person name="David R.G."/>
            <person name="Delcher A.L."/>
            <person name="Delehaunty K."/>
            <person name="Do C.B."/>
            <person name="Ebling H."/>
            <person name="Edwards K."/>
            <person name="Eickbush T."/>
            <person name="Evans J.D."/>
            <person name="Filipski A."/>
            <person name="Findeiss S."/>
            <person name="Freyhult E."/>
            <person name="Fulton L."/>
            <person name="Fulton R."/>
            <person name="Garcia A.C."/>
            <person name="Gardiner A."/>
            <person name="Garfield D.A."/>
            <person name="Garvin B.E."/>
            <person name="Gibson G."/>
            <person name="Gilbert D."/>
            <person name="Gnerre S."/>
            <person name="Godfrey J."/>
            <person name="Good R."/>
            <person name="Gotea V."/>
            <person name="Gravely B."/>
            <person name="Greenberg A.J."/>
            <person name="Griffiths-Jones S."/>
            <person name="Gross S."/>
            <person name="Guigo R."/>
            <person name="Gustafson E.A."/>
            <person name="Haerty W."/>
            <person name="Hahn M.W."/>
            <person name="Halligan D.L."/>
            <person name="Halpern A.L."/>
            <person name="Halter G.M."/>
            <person name="Han M.V."/>
            <person name="Heger A."/>
            <person name="Hillier L."/>
            <person name="Hinrichs A.S."/>
            <person name="Holmes I."/>
            <person name="Hoskins R.A."/>
            <person name="Hubisz M.J."/>
            <person name="Hultmark D."/>
            <person name="Huntley M.A."/>
            <person name="Jaffe D.B."/>
            <person name="Jagadeeshan S."/>
            <person name="Jeck W.R."/>
            <person name="Johnson J."/>
            <person name="Jones C.D."/>
            <person name="Jordan W.C."/>
            <person name="Karpen G.H."/>
            <person name="Kataoka E."/>
            <person name="Keightley P.D."/>
            <person name="Kheradpour P."/>
            <person name="Kirkness E.F."/>
            <person name="Koerich L.B."/>
            <person name="Kristiansen K."/>
            <person name="Kudrna D."/>
            <person name="Kulathinal R.J."/>
            <person name="Kumar S."/>
            <person name="Kwok R."/>
            <person name="Lander E."/>
            <person name="Langley C.H."/>
            <person name="Lapoint R."/>
            <person name="Lazzaro B.P."/>
            <person name="Lee S.J."/>
            <person name="Levesque L."/>
            <person name="Li R."/>
            <person name="Lin C.F."/>
            <person name="Lin M.F."/>
            <person name="Lindblad-Toh K."/>
            <person name="Llopart A."/>
            <person name="Long M."/>
            <person name="Low L."/>
            <person name="Lozovsky E."/>
            <person name="Lu J."/>
            <person name="Luo M."/>
            <person name="Machado C.A."/>
            <person name="Makalowski W."/>
            <person name="Marzo M."/>
            <person name="Matsuda M."/>
            <person name="Matzkin L."/>
            <person name="McAllister B."/>
            <person name="McBride C.S."/>
            <person name="McKernan B."/>
            <person name="McKernan K."/>
            <person name="Mendez-Lago M."/>
            <person name="Minx P."/>
            <person name="Mollenhauer M.U."/>
            <person name="Montooth K."/>
            <person name="Mount S.M."/>
            <person name="Mu X."/>
            <person name="Myers E."/>
            <person name="Negre B."/>
            <person name="Newfeld S."/>
            <person name="Nielsen R."/>
            <person name="Noor M.A."/>
            <person name="O'Grady P."/>
            <person name="Pachter L."/>
            <person name="Papaceit M."/>
            <person name="Parisi M.J."/>
            <person name="Parisi M."/>
            <person name="Parts L."/>
            <person name="Pedersen J.S."/>
            <person name="Pesole G."/>
            <person name="Phillippy A.M."/>
            <person name="Ponting C.P."/>
            <person name="Pop M."/>
            <person name="Porcelli D."/>
            <person name="Powell J.R."/>
            <person name="Prohaska S."/>
            <person name="Pruitt K."/>
            <person name="Puig M."/>
            <person name="Quesneville H."/>
            <person name="Ram K.R."/>
            <person name="Rand D."/>
            <person name="Rasmussen M.D."/>
            <person name="Reed L.K."/>
            <person name="Reenan R."/>
            <person name="Reily A."/>
            <person name="Remington K.A."/>
            <person name="Rieger T.T."/>
            <person name="Ritchie M.G."/>
            <person name="Robin C."/>
            <person name="Rogers Y.H."/>
            <person name="Rohde C."/>
            <person name="Rozas J."/>
            <person name="Rubenfield M.J."/>
            <person name="Ruiz A."/>
            <person name="Russo S."/>
            <person name="Salzberg S.L."/>
            <person name="Sanchez-Gracia A."/>
            <person name="Saranga D.J."/>
            <person name="Sato H."/>
            <person name="Schaeffer S.W."/>
            <person name="Schatz M.C."/>
            <person name="Schlenke T."/>
            <person name="Schwartz R."/>
            <person name="Segarra C."/>
            <person name="Singh R.S."/>
            <person name="Sirot L."/>
            <person name="Sirota M."/>
            <person name="Sisneros N.B."/>
            <person name="Smith C.D."/>
            <person name="Smith T.F."/>
            <person name="Spieth J."/>
            <person name="Stage D.E."/>
            <person name="Stark A."/>
            <person name="Stephan W."/>
            <person name="Strausberg R.L."/>
            <person name="Strempel S."/>
            <person name="Sturgill D."/>
            <person name="Sutton G."/>
            <person name="Sutton G.G."/>
            <person name="Tao W."/>
            <person name="Teichmann S."/>
            <person name="Tobari Y.N."/>
            <person name="Tomimura Y."/>
            <person name="Tsolas J.M."/>
            <person name="Valente V.L."/>
            <person name="Venter E."/>
            <person name="Venter J.C."/>
            <person name="Vicario S."/>
            <person name="Vieira F.G."/>
            <person name="Vilella A.J."/>
            <person name="Villasante A."/>
            <person name="Walenz B."/>
            <person name="Wang J."/>
            <person name="Wasserman M."/>
            <person name="Watts T."/>
            <person name="Wilson D."/>
            <person name="Wilson R.K."/>
            <person name="Wing R.A."/>
            <person name="Wolfner M.F."/>
            <person name="Wong A."/>
            <person name="Wong G.K."/>
            <person name="Wu C.I."/>
            <person name="Wu G."/>
            <person name="Yamamoto D."/>
            <person name="Yang H.P."/>
            <person name="Yang S.P."/>
            <person name="Yorke J.A."/>
            <person name="Yoshida K."/>
            <person name="Zdobnov E."/>
            <person name="Zhang P."/>
            <person name="Zhang Y."/>
            <person name="Zimin A.V."/>
            <person name="Baldwin J."/>
            <person name="Abdouelleil A."/>
            <person name="Abdulkadir J."/>
            <person name="Abebe A."/>
            <person name="Abera B."/>
            <person name="Abreu J."/>
            <person name="Acer S.C."/>
            <person name="Aftuck L."/>
            <person name="Alexander A."/>
            <person name="An P."/>
            <person name="Anderson E."/>
            <person name="Anderson S."/>
            <person name="Arachi H."/>
            <person name="Azer M."/>
            <person name="Bachantsang P."/>
            <person name="Barry A."/>
            <person name="Bayul T."/>
            <person name="Berlin A."/>
            <person name="Bessette D."/>
            <person name="Bloom T."/>
            <person name="Blye J."/>
            <person name="Boguslavskiy L."/>
            <person name="Bonnet C."/>
            <person name="Boukhgalter B."/>
            <person name="Bourzgui I."/>
            <person name="Brown A."/>
            <person name="Cahill P."/>
            <person name="Channer S."/>
            <person name="Cheshatsang Y."/>
            <person name="Chuda L."/>
            <person name="Citroen M."/>
            <person name="Collymore A."/>
            <person name="Cooke P."/>
            <person name="Costello M."/>
            <person name="D'Aco K."/>
            <person name="Daza R."/>
            <person name="De Haan G."/>
            <person name="DeGray S."/>
            <person name="DeMaso C."/>
            <person name="Dhargay N."/>
            <person name="Dooley K."/>
            <person name="Dooley E."/>
            <person name="Doricent M."/>
            <person name="Dorje P."/>
            <person name="Dorjee K."/>
            <person name="Dupes A."/>
            <person name="Elong R."/>
            <person name="Falk J."/>
            <person name="Farina A."/>
            <person name="Faro S."/>
            <person name="Ferguson D."/>
            <person name="Fisher S."/>
            <person name="Foley C.D."/>
            <person name="Franke A."/>
            <person name="Friedrich D."/>
            <person name="Gadbois L."/>
            <person name="Gearin G."/>
            <person name="Gearin C.R."/>
            <person name="Giannoukos G."/>
            <person name="Goode T."/>
            <person name="Graham J."/>
            <person name="Grandbois E."/>
            <person name="Grewal S."/>
            <person name="Gyaltsen K."/>
            <person name="Hafez N."/>
            <person name="Hagos B."/>
            <person name="Hall J."/>
            <person name="Henson C."/>
            <person name="Hollinger A."/>
            <person name="Honan T."/>
            <person name="Huard M.D."/>
            <person name="Hughes L."/>
            <person name="Hurhula B."/>
            <person name="Husby M.E."/>
            <person name="Kamat A."/>
            <person name="Kanga B."/>
            <person name="Kashin S."/>
            <person name="Khazanovich D."/>
            <person name="Kisner P."/>
            <person name="Lance K."/>
            <person name="Lara M."/>
            <person name="Lee W."/>
            <person name="Lennon N."/>
            <person name="Letendre F."/>
            <person name="LeVine R."/>
            <person name="Lipovsky A."/>
            <person name="Liu X."/>
            <person name="Liu J."/>
            <person name="Liu S."/>
            <person name="Lokyitsang T."/>
            <person name="Lokyitsang Y."/>
            <person name="Lubonja R."/>
            <person name="Lui A."/>
            <person name="MacDonald P."/>
            <person name="Magnisalis V."/>
            <person name="Maru K."/>
            <person name="Matthews C."/>
            <person name="McCusker W."/>
            <person name="McDonough S."/>
            <person name="Mehta T."/>
            <person name="Meldrim J."/>
            <person name="Meneus L."/>
            <person name="Mihai O."/>
            <person name="Mihalev A."/>
            <person name="Mihova T."/>
            <person name="Mittelman R."/>
            <person name="Mlenga V."/>
            <person name="Montmayeur A."/>
            <person name="Mulrain L."/>
            <person name="Navidi A."/>
            <person name="Naylor J."/>
            <person name="Negash T."/>
            <person name="Nguyen T."/>
            <person name="Nguyen N."/>
            <person name="Nicol R."/>
            <person name="Norbu C."/>
            <person name="Norbu N."/>
            <person name="Novod N."/>
            <person name="O'Neill B."/>
            <person name="Osman S."/>
            <person name="Markiewicz E."/>
            <person name="Oyono O.L."/>
            <person name="Patti C."/>
            <person name="Phunkhang P."/>
            <person name="Pierre F."/>
            <person name="Priest M."/>
            <person name="Raghuraman S."/>
            <person name="Rege F."/>
            <person name="Reyes R."/>
            <person name="Rise C."/>
            <person name="Rogov P."/>
            <person name="Ross K."/>
            <person name="Ryan E."/>
            <person name="Settipalli S."/>
            <person name="Shea T."/>
            <person name="Sherpa N."/>
            <person name="Shi L."/>
            <person name="Shih D."/>
            <person name="Sparrow T."/>
            <person name="Spaulding J."/>
            <person name="Stalker J."/>
            <person name="Stange-Thomann N."/>
            <person name="Stavropoulos S."/>
            <person name="Stone C."/>
            <person name="Strader C."/>
            <person name="Tesfaye S."/>
            <person name="Thomson T."/>
            <person name="Thoulutsang Y."/>
            <person name="Thoulutsang D."/>
            <person name="Topham K."/>
            <person name="Topping I."/>
            <person name="Tsamla T."/>
            <person name="Vassiliev H."/>
            <person name="Vo A."/>
            <person name="Wangchuk T."/>
            <person name="Wangdi T."/>
            <person name="Weiand M."/>
            <person name="Wilkinson J."/>
            <person name="Wilson A."/>
            <person name="Yadav S."/>
            <person name="Young G."/>
            <person name="Yu Q."/>
            <person name="Zembek L."/>
            <person name="Zhong D."/>
            <person name="Zimmer A."/>
            <person name="Zwirko Z."/>
            <person name="Jaffe D.B."/>
            <person name="Alvarez P."/>
            <person name="Brockman W."/>
            <person name="Butler J."/>
            <person name="Chin C."/>
            <person name="Gnerre S."/>
            <person name="Grabherr M."/>
            <person name="Kleber M."/>
            <person name="Mauceli E."/>
            <person name="MacCallum I."/>
        </authorList>
    </citation>
    <scope>NUCLEOTIDE SEQUENCE [LARGE SCALE GENOMIC DNA]</scope>
    <source>
        <strain evidence="2">Tucson 15287-2541.00</strain>
    </source>
</reference>
<organism evidence="2">
    <name type="scientific">Drosophila grimshawi</name>
    <name type="common">Hawaiian fruit fly</name>
    <name type="synonym">Idiomyia grimshawi</name>
    <dbReference type="NCBI Taxonomy" id="7222"/>
    <lineage>
        <taxon>Eukaryota</taxon>
        <taxon>Metazoa</taxon>
        <taxon>Ecdysozoa</taxon>
        <taxon>Arthropoda</taxon>
        <taxon>Hexapoda</taxon>
        <taxon>Insecta</taxon>
        <taxon>Pterygota</taxon>
        <taxon>Neoptera</taxon>
        <taxon>Endopterygota</taxon>
        <taxon>Diptera</taxon>
        <taxon>Brachycera</taxon>
        <taxon>Muscomorpha</taxon>
        <taxon>Ephydroidea</taxon>
        <taxon>Drosophilidae</taxon>
        <taxon>Drosophila</taxon>
        <taxon>Hawaiian Drosophila</taxon>
    </lineage>
</organism>
<evidence type="ECO:0000313" key="1">
    <source>
        <dbReference type="EMBL" id="EDV99570.1"/>
    </source>
</evidence>
<dbReference type="AlphaFoldDB" id="B4JJ18"/>
<gene>
    <name evidence="1" type="primary">Dgri\GH12422</name>
    <name evidence="1" type="ORF">Dgri_GH12422</name>
</gene>
<protein>
    <submittedName>
        <fullName evidence="1">GH12422</fullName>
    </submittedName>
</protein>
<dbReference type="InParanoid" id="B4JJ18"/>
<dbReference type="EMBL" id="CH916370">
    <property type="protein sequence ID" value="EDV99570.1"/>
    <property type="molecule type" value="Genomic_DNA"/>
</dbReference>
<accession>B4JJ18</accession>
<dbReference type="HOGENOM" id="CLU_2608522_0_0_1"/>
<name>B4JJ18_DROGR</name>
<evidence type="ECO:0000313" key="2">
    <source>
        <dbReference type="Proteomes" id="UP000001070"/>
    </source>
</evidence>
<sequence>MSSPEATVPQSLVTDSATAPPTLDAAAFINLTETVKPDYESVQNLEVHVELEMEMAEDADVDVYDDLGYDDPRLPELII</sequence>